<dbReference type="AlphaFoldDB" id="A0A1C3H6E5"/>
<gene>
    <name evidence="2" type="ORF">CHUV0807_2156</name>
</gene>
<dbReference type="InterPro" id="IPR009537">
    <property type="entry name" value="DUF1156"/>
</dbReference>
<protein>
    <submittedName>
        <fullName evidence="2">Adenine-specific DNA methylase containing a Zn-ribbon</fullName>
    </submittedName>
</protein>
<feature type="domain" description="DUF1156" evidence="1">
    <location>
        <begin position="15"/>
        <end position="88"/>
    </location>
</feature>
<sequence>MTQPVKLPKKLIEVALPLDDINAAAAREKSIRHGHPSTLHLWWARRPLAAARAVIFAQMVNDPGYQRELARGVNKHEAEARRERLFAIIRDLVKWENTNNEAVLQRARDAIRESWRETCHLNRHHPQAATLYNPDELPGFHDPFAGGGALPLEAQRLGLAAHASDLNPVAVMINKAMIEIPPRFAGRAPIGPIPAEEKQKKLPQNWQGAQGLAEDVRRYGHWLRHEAERRIGQYYPKIRITAELAAERPDLKPLIGQELTVIAWLWARTVNSPNPAFAGCQVPLAASFVLSTKKGKEAWVAPQIDGKHYRFTVKTGTPPEEAKNGTKAARGANFFCILSGTPLDEAHIRNEFKTGKAGSRLLAIVAEGKKGRIYLPPTEEMENIAQSVQPEWQPEATLPDNPRWFSPPLYGMQTYGSLFTPRQLLALTTFSDLIDEARTKIAADYRAAHPASADDDTPLAAGGNGAQAYADAVAVYLALGVNRAADAWSSIVTWRNQVEASRNTFARQAIPMAWDYVEVNPFSNSCGNWFGNSVQWIYKSLLSLPLSHFHKGEAEQADAQTQSLSQDKIISTDPPYYDNIGYADLSDFFYVWLRRNLRDIYPQLFATLATPKDDELVATPYRHGGKEAAERFFLDGMSEAMHRLAVQAHPAFPVTIYYAFKQAETKDDATASTGWETFLQAVIRAGFAITGTWPMRTEKEGRVISNGNNALASSVVLVCRPRAADAPTASRGDFLRELKAIMPEALEAMLGSSGASPVAPVDLAQAAIGPGMEAFSRYAQVLESNGAAMGVREALVLINRAIDSYFEEEGAGDADSGFCMAWFKQYGWSSASFGDADTLARAKGTAVASVERSGVLEAGGGKVRLRKWQEYPDDWQPGRDDKTPVWEACHHLVRLLNQQGEHAAGAALAALRAQGDAIYRLAYQLYTLCERKKRAEDARYYNELIAAWPQISAAALEAQAQVKQPSLDL</sequence>
<dbReference type="RefSeq" id="WP_079541816.1">
    <property type="nucleotide sequence ID" value="NZ_FKLO01000073.1"/>
</dbReference>
<keyword evidence="2" id="KW-0489">Methyltransferase</keyword>
<reference evidence="3" key="1">
    <citation type="submission" date="2016-04" db="EMBL/GenBank/DDBJ databases">
        <authorList>
            <person name="Tagini F."/>
        </authorList>
    </citation>
    <scope>NUCLEOTIDE SEQUENCE [LARGE SCALE GENOMIC DNA]</scope>
    <source>
        <strain evidence="3">CHUV0807</strain>
    </source>
</reference>
<dbReference type="EMBL" id="FKLO01000073">
    <property type="protein sequence ID" value="SAM70182.1"/>
    <property type="molecule type" value="Genomic_DNA"/>
</dbReference>
<keyword evidence="2" id="KW-0808">Transferase</keyword>
<dbReference type="REBASE" id="167362">
    <property type="entry name" value="M.Cho807ORF2156P"/>
</dbReference>
<name>A0A1C3H6E5_9GAMM</name>
<dbReference type="GO" id="GO:0008168">
    <property type="term" value="F:methyltransferase activity"/>
    <property type="evidence" value="ECO:0007669"/>
    <property type="project" value="UniProtKB-KW"/>
</dbReference>
<dbReference type="Proteomes" id="UP000190837">
    <property type="component" value="Unassembled WGS sequence"/>
</dbReference>
<dbReference type="GO" id="GO:0032259">
    <property type="term" value="P:methylation"/>
    <property type="evidence" value="ECO:0007669"/>
    <property type="project" value="UniProtKB-KW"/>
</dbReference>
<evidence type="ECO:0000313" key="2">
    <source>
        <dbReference type="EMBL" id="SAM70182.1"/>
    </source>
</evidence>
<organism evidence="2 3">
    <name type="scientific">Cardiobacterium hominis</name>
    <dbReference type="NCBI Taxonomy" id="2718"/>
    <lineage>
        <taxon>Bacteria</taxon>
        <taxon>Pseudomonadati</taxon>
        <taxon>Pseudomonadota</taxon>
        <taxon>Gammaproteobacteria</taxon>
        <taxon>Cardiobacteriales</taxon>
        <taxon>Cardiobacteriaceae</taxon>
        <taxon>Cardiobacterium</taxon>
    </lineage>
</organism>
<evidence type="ECO:0000259" key="1">
    <source>
        <dbReference type="Pfam" id="PF06634"/>
    </source>
</evidence>
<proteinExistence type="predicted"/>
<dbReference type="Pfam" id="PF06634">
    <property type="entry name" value="DUF1156"/>
    <property type="match status" value="1"/>
</dbReference>
<accession>A0A1C3H6E5</accession>
<evidence type="ECO:0000313" key="3">
    <source>
        <dbReference type="Proteomes" id="UP000190837"/>
    </source>
</evidence>